<accession>A0A0R2AXR7</accession>
<sequence>MQTILGSNGQIGQELANALYQNYTQEIRLVSRKPQKLHETDEVIPADLLDYDQANHAIAGSDIVYFTVGLPMNSDMWEAQFPTILANVIKAVEANNSKLVFFDNTYMYPKDATPQTESTPFKPVGRKATVRAQMAQTILEEMASGRLTAVICRAPEFYGPGKTQSITNTMLIKNLKAGKRGFVPLSKNKRRSLIWTPDASRAMALIGNTPDVYNQTWHLPTDTPITYRDFIGLIDTVTQTTHQVSAIPMLVFRLARPFNQRIQELFELLPRYGEDNIFVSDKFKSRFPEFKVTSFEAGITEIFKTK</sequence>
<dbReference type="GO" id="GO:0004029">
    <property type="term" value="F:aldehyde dehydrogenase (NAD+) activity"/>
    <property type="evidence" value="ECO:0007669"/>
    <property type="project" value="TreeGrafter"/>
</dbReference>
<evidence type="ECO:0000313" key="2">
    <source>
        <dbReference type="EMBL" id="KRM72125.1"/>
    </source>
</evidence>
<dbReference type="PANTHER" id="PTHR48079:SF6">
    <property type="entry name" value="NAD(P)-BINDING DOMAIN-CONTAINING PROTEIN-RELATED"/>
    <property type="match status" value="1"/>
</dbReference>
<dbReference type="PANTHER" id="PTHR48079">
    <property type="entry name" value="PROTEIN YEEZ"/>
    <property type="match status" value="1"/>
</dbReference>
<organism evidence="2 3">
    <name type="scientific">Lacticaseibacillus brantae DSM 23927</name>
    <dbReference type="NCBI Taxonomy" id="1423727"/>
    <lineage>
        <taxon>Bacteria</taxon>
        <taxon>Bacillati</taxon>
        <taxon>Bacillota</taxon>
        <taxon>Bacilli</taxon>
        <taxon>Lactobacillales</taxon>
        <taxon>Lactobacillaceae</taxon>
        <taxon>Lacticaseibacillus</taxon>
    </lineage>
</organism>
<dbReference type="PATRIC" id="fig|1423727.3.peg.1123"/>
<dbReference type="STRING" id="1423727.FC34_GL001109"/>
<dbReference type="GO" id="GO:0005737">
    <property type="term" value="C:cytoplasm"/>
    <property type="evidence" value="ECO:0007669"/>
    <property type="project" value="TreeGrafter"/>
</dbReference>
<protein>
    <recommendedName>
        <fullName evidence="1">NAD-dependent epimerase/dehydratase domain-containing protein</fullName>
    </recommendedName>
</protein>
<dbReference type="AlphaFoldDB" id="A0A0R2AXR7"/>
<dbReference type="InterPro" id="IPR036291">
    <property type="entry name" value="NAD(P)-bd_dom_sf"/>
</dbReference>
<dbReference type="SUPFAM" id="SSF51735">
    <property type="entry name" value="NAD(P)-binding Rossmann-fold domains"/>
    <property type="match status" value="1"/>
</dbReference>
<feature type="domain" description="NAD-dependent epimerase/dehydratase" evidence="1">
    <location>
        <begin position="4"/>
        <end position="211"/>
    </location>
</feature>
<dbReference type="RefSeq" id="WP_057894393.1">
    <property type="nucleotide sequence ID" value="NZ_AYZQ01000002.1"/>
</dbReference>
<evidence type="ECO:0000259" key="1">
    <source>
        <dbReference type="Pfam" id="PF01370"/>
    </source>
</evidence>
<dbReference type="Pfam" id="PF01370">
    <property type="entry name" value="Epimerase"/>
    <property type="match status" value="1"/>
</dbReference>
<dbReference type="Gene3D" id="3.40.50.720">
    <property type="entry name" value="NAD(P)-binding Rossmann-like Domain"/>
    <property type="match status" value="1"/>
</dbReference>
<comment type="caution">
    <text evidence="2">The sequence shown here is derived from an EMBL/GenBank/DDBJ whole genome shotgun (WGS) entry which is preliminary data.</text>
</comment>
<dbReference type="InterPro" id="IPR051783">
    <property type="entry name" value="NAD(P)-dependent_oxidoreduct"/>
</dbReference>
<keyword evidence="3" id="KW-1185">Reference proteome</keyword>
<dbReference type="Proteomes" id="UP000051672">
    <property type="component" value="Unassembled WGS sequence"/>
</dbReference>
<evidence type="ECO:0000313" key="3">
    <source>
        <dbReference type="Proteomes" id="UP000051672"/>
    </source>
</evidence>
<name>A0A0R2AXR7_9LACO</name>
<reference evidence="2 3" key="1">
    <citation type="journal article" date="2015" name="Genome Announc.">
        <title>Expanding the biotechnology potential of lactobacilli through comparative genomics of 213 strains and associated genera.</title>
        <authorList>
            <person name="Sun Z."/>
            <person name="Harris H.M."/>
            <person name="McCann A."/>
            <person name="Guo C."/>
            <person name="Argimon S."/>
            <person name="Zhang W."/>
            <person name="Yang X."/>
            <person name="Jeffery I.B."/>
            <person name="Cooney J.C."/>
            <person name="Kagawa T.F."/>
            <person name="Liu W."/>
            <person name="Song Y."/>
            <person name="Salvetti E."/>
            <person name="Wrobel A."/>
            <person name="Rasinkangas P."/>
            <person name="Parkhill J."/>
            <person name="Rea M.C."/>
            <person name="O'Sullivan O."/>
            <person name="Ritari J."/>
            <person name="Douillard F.P."/>
            <person name="Paul Ross R."/>
            <person name="Yang R."/>
            <person name="Briner A.E."/>
            <person name="Felis G.E."/>
            <person name="de Vos W.M."/>
            <person name="Barrangou R."/>
            <person name="Klaenhammer T.R."/>
            <person name="Caufield P.W."/>
            <person name="Cui Y."/>
            <person name="Zhang H."/>
            <person name="O'Toole P.W."/>
        </authorList>
    </citation>
    <scope>NUCLEOTIDE SEQUENCE [LARGE SCALE GENOMIC DNA]</scope>
    <source>
        <strain evidence="2 3">DSM 23927</strain>
    </source>
</reference>
<dbReference type="InterPro" id="IPR001509">
    <property type="entry name" value="Epimerase_deHydtase"/>
</dbReference>
<dbReference type="OrthoDB" id="112777at2"/>
<dbReference type="EMBL" id="AYZQ01000002">
    <property type="protein sequence ID" value="KRM72125.1"/>
    <property type="molecule type" value="Genomic_DNA"/>
</dbReference>
<gene>
    <name evidence="2" type="ORF">FC34_GL001109</name>
</gene>
<proteinExistence type="predicted"/>